<evidence type="ECO:0000259" key="8">
    <source>
        <dbReference type="PROSITE" id="PS50893"/>
    </source>
</evidence>
<dbReference type="PANTHER" id="PTHR43297">
    <property type="entry name" value="OLIGOPEPTIDE TRANSPORT ATP-BINDING PROTEIN APPD"/>
    <property type="match status" value="1"/>
</dbReference>
<dbReference type="GO" id="GO:0005886">
    <property type="term" value="C:plasma membrane"/>
    <property type="evidence" value="ECO:0007669"/>
    <property type="project" value="UniProtKB-SubCell"/>
</dbReference>
<dbReference type="PANTHER" id="PTHR43297:SF2">
    <property type="entry name" value="DIPEPTIDE TRANSPORT ATP-BINDING PROTEIN DPPD"/>
    <property type="match status" value="1"/>
</dbReference>
<dbReference type="InterPro" id="IPR003439">
    <property type="entry name" value="ABC_transporter-like_ATP-bd"/>
</dbReference>
<evidence type="ECO:0000313" key="10">
    <source>
        <dbReference type="Proteomes" id="UP000766595"/>
    </source>
</evidence>
<organism evidence="9 10">
    <name type="scientific">Prosthecodimorpha staleyi</name>
    <dbReference type="NCBI Taxonomy" id="2840188"/>
    <lineage>
        <taxon>Bacteria</taxon>
        <taxon>Pseudomonadati</taxon>
        <taxon>Pseudomonadota</taxon>
        <taxon>Alphaproteobacteria</taxon>
        <taxon>Hyphomicrobiales</taxon>
        <taxon>Ancalomicrobiaceae</taxon>
        <taxon>Prosthecodimorpha</taxon>
    </lineage>
</organism>
<keyword evidence="7" id="KW-0472">Membrane</keyword>
<dbReference type="InterPro" id="IPR050388">
    <property type="entry name" value="ABC_Ni/Peptide_Import"/>
</dbReference>
<keyword evidence="10" id="KW-1185">Reference proteome</keyword>
<dbReference type="GO" id="GO:0055085">
    <property type="term" value="P:transmembrane transport"/>
    <property type="evidence" value="ECO:0007669"/>
    <property type="project" value="UniProtKB-ARBA"/>
</dbReference>
<dbReference type="Proteomes" id="UP000766595">
    <property type="component" value="Unassembled WGS sequence"/>
</dbReference>
<dbReference type="InterPro" id="IPR027417">
    <property type="entry name" value="P-loop_NTPase"/>
</dbReference>
<keyword evidence="3" id="KW-0813">Transport</keyword>
<dbReference type="InterPro" id="IPR003593">
    <property type="entry name" value="AAA+_ATPase"/>
</dbReference>
<comment type="caution">
    <text evidence="9">The sequence shown here is derived from an EMBL/GenBank/DDBJ whole genome shotgun (WGS) entry which is preliminary data.</text>
</comment>
<protein>
    <submittedName>
        <fullName evidence="9">ABC transporter ATP-binding protein</fullName>
    </submittedName>
</protein>
<dbReference type="InterPro" id="IPR017871">
    <property type="entry name" value="ABC_transporter-like_CS"/>
</dbReference>
<keyword evidence="4" id="KW-1003">Cell membrane</keyword>
<gene>
    <name evidence="9" type="ORF">KL771_15815</name>
</gene>
<dbReference type="Pfam" id="PF08352">
    <property type="entry name" value="oligo_HPY"/>
    <property type="match status" value="2"/>
</dbReference>
<dbReference type="GO" id="GO:0005524">
    <property type="term" value="F:ATP binding"/>
    <property type="evidence" value="ECO:0007669"/>
    <property type="project" value="UniProtKB-KW"/>
</dbReference>
<dbReference type="NCBIfam" id="NF008453">
    <property type="entry name" value="PRK11308.1"/>
    <property type="match status" value="2"/>
</dbReference>
<dbReference type="InterPro" id="IPR013563">
    <property type="entry name" value="Oligopep_ABC_C"/>
</dbReference>
<dbReference type="PROSITE" id="PS50893">
    <property type="entry name" value="ABC_TRANSPORTER_2"/>
    <property type="match status" value="2"/>
</dbReference>
<dbReference type="SMART" id="SM00382">
    <property type="entry name" value="AAA"/>
    <property type="match status" value="2"/>
</dbReference>
<dbReference type="GO" id="GO:0015833">
    <property type="term" value="P:peptide transport"/>
    <property type="evidence" value="ECO:0007669"/>
    <property type="project" value="InterPro"/>
</dbReference>
<evidence type="ECO:0000256" key="1">
    <source>
        <dbReference type="ARBA" id="ARBA00004417"/>
    </source>
</evidence>
<accession>A0A947D6A1</accession>
<evidence type="ECO:0000313" key="9">
    <source>
        <dbReference type="EMBL" id="MBT9290934.1"/>
    </source>
</evidence>
<dbReference type="FunFam" id="3.40.50.300:FF:000016">
    <property type="entry name" value="Oligopeptide ABC transporter ATP-binding component"/>
    <property type="match status" value="1"/>
</dbReference>
<dbReference type="NCBIfam" id="NF007739">
    <property type="entry name" value="PRK10419.1"/>
    <property type="match status" value="2"/>
</dbReference>
<evidence type="ECO:0000256" key="5">
    <source>
        <dbReference type="ARBA" id="ARBA00022741"/>
    </source>
</evidence>
<comment type="similarity">
    <text evidence="2">Belongs to the ABC transporter superfamily.</text>
</comment>
<keyword evidence="6 9" id="KW-0067">ATP-binding</keyword>
<name>A0A947D6A1_9HYPH</name>
<evidence type="ECO:0000256" key="6">
    <source>
        <dbReference type="ARBA" id="ARBA00022840"/>
    </source>
</evidence>
<dbReference type="Gene3D" id="3.40.50.300">
    <property type="entry name" value="P-loop containing nucleotide triphosphate hydrolases"/>
    <property type="match status" value="2"/>
</dbReference>
<comment type="subcellular location">
    <subcellularLocation>
        <location evidence="1">Cell inner membrane</location>
        <topology evidence="1">Peripheral membrane protein</topology>
    </subcellularLocation>
</comment>
<sequence length="568" mass="60538">MSDHPVLAVSDLRVAFGRGAQARQVVRGLSFQVAAGETLAIVGESGSGKSVTALAIMGLLPKPAARLETGSIRLLGEDLVSLPAETLRRRRGERMAMVFQEPMTSLNPVLSIGRQMTEGLVAHGGASARAALAEAAQMLERVGIADAAECLRRYPHELSGGMRQRVMIAAAMMMRPALLIADEPTTALDVTVQAQILDLLRDLTRETGTALMLVTHDMGVVAEMADRVLVMRHGVGVEQADVRRLFAAPAQPYTRRLLAAVPRSDTVPSEAAAPVGGPPLLVTRDLSKSFGSGRLFGRGTPKRALDGVGFSLGRGEILAVVGESGSGKSTLGRAVARLIDVDAGSITFDGQDLVRLSGGALRRKRAGIQMIFQDPYASLDPRFTIGRTIAEPMLIHGHANRAEAPGRAEALLERVRLERGMAGRYPHEFSGGQRQRVAIARALAAEPQVIIADEPTSALDVSVQAQILDLLADLRARDGLSFLFISHDLAVVRRIADRVAVMRAGRILEIGPTEAVLQAPAHVYTRALLSAAPVPDPLQRERPRLRLPGAGYPAGPLVEISPSHWVAS</sequence>
<evidence type="ECO:0000256" key="3">
    <source>
        <dbReference type="ARBA" id="ARBA00022448"/>
    </source>
</evidence>
<keyword evidence="5" id="KW-0547">Nucleotide-binding</keyword>
<dbReference type="Pfam" id="PF00005">
    <property type="entry name" value="ABC_tran"/>
    <property type="match status" value="2"/>
</dbReference>
<dbReference type="SUPFAM" id="SSF52540">
    <property type="entry name" value="P-loop containing nucleoside triphosphate hydrolases"/>
    <property type="match status" value="2"/>
</dbReference>
<dbReference type="CDD" id="cd03257">
    <property type="entry name" value="ABC_NikE_OppD_transporters"/>
    <property type="match status" value="2"/>
</dbReference>
<evidence type="ECO:0000256" key="4">
    <source>
        <dbReference type="ARBA" id="ARBA00022475"/>
    </source>
</evidence>
<feature type="domain" description="ABC transporter" evidence="8">
    <location>
        <begin position="7"/>
        <end position="258"/>
    </location>
</feature>
<dbReference type="AlphaFoldDB" id="A0A947D6A1"/>
<proteinExistence type="inferred from homology"/>
<evidence type="ECO:0000256" key="7">
    <source>
        <dbReference type="ARBA" id="ARBA00023136"/>
    </source>
</evidence>
<reference evidence="9 10" key="1">
    <citation type="submission" date="2021-06" db="EMBL/GenBank/DDBJ databases">
        <authorList>
            <person name="Grouzdev D.S."/>
            <person name="Koziaeva V."/>
        </authorList>
    </citation>
    <scope>NUCLEOTIDE SEQUENCE [LARGE SCALE GENOMIC DNA]</scope>
    <source>
        <strain evidence="9 10">22</strain>
    </source>
</reference>
<dbReference type="RefSeq" id="WP_261969509.1">
    <property type="nucleotide sequence ID" value="NZ_JAHHZF010000007.1"/>
</dbReference>
<dbReference type="PROSITE" id="PS00211">
    <property type="entry name" value="ABC_TRANSPORTER_1"/>
    <property type="match status" value="2"/>
</dbReference>
<evidence type="ECO:0000256" key="2">
    <source>
        <dbReference type="ARBA" id="ARBA00005417"/>
    </source>
</evidence>
<feature type="domain" description="ABC transporter" evidence="8">
    <location>
        <begin position="281"/>
        <end position="529"/>
    </location>
</feature>
<dbReference type="GO" id="GO:0016887">
    <property type="term" value="F:ATP hydrolysis activity"/>
    <property type="evidence" value="ECO:0007669"/>
    <property type="project" value="InterPro"/>
</dbReference>
<dbReference type="EMBL" id="JAHHZF010000007">
    <property type="protein sequence ID" value="MBT9290934.1"/>
    <property type="molecule type" value="Genomic_DNA"/>
</dbReference>